<reference evidence="3" key="1">
    <citation type="journal article" date="2019" name="Int. J. Syst. Evol. Microbiol.">
        <title>The Global Catalogue of Microorganisms (GCM) 10K type strain sequencing project: providing services to taxonomists for standard genome sequencing and annotation.</title>
        <authorList>
            <consortium name="The Broad Institute Genomics Platform"/>
            <consortium name="The Broad Institute Genome Sequencing Center for Infectious Disease"/>
            <person name="Wu L."/>
            <person name="Ma J."/>
        </authorList>
    </citation>
    <scope>NUCLEOTIDE SEQUENCE [LARGE SCALE GENOMIC DNA]</scope>
    <source>
        <strain evidence="3">TISTR 1511</strain>
    </source>
</reference>
<dbReference type="EMBL" id="JBHUNF010000003">
    <property type="protein sequence ID" value="MFD2674860.1"/>
    <property type="molecule type" value="Genomic_DNA"/>
</dbReference>
<feature type="chain" id="PRO_5046205027" description="Lipoprotein" evidence="1">
    <location>
        <begin position="22"/>
        <end position="157"/>
    </location>
</feature>
<keyword evidence="3" id="KW-1185">Reference proteome</keyword>
<organism evidence="2 3">
    <name type="scientific">Gulosibacter bifidus</name>
    <dbReference type="NCBI Taxonomy" id="272239"/>
    <lineage>
        <taxon>Bacteria</taxon>
        <taxon>Bacillati</taxon>
        <taxon>Actinomycetota</taxon>
        <taxon>Actinomycetes</taxon>
        <taxon>Micrococcales</taxon>
        <taxon>Microbacteriaceae</taxon>
        <taxon>Gulosibacter</taxon>
    </lineage>
</organism>
<feature type="signal peptide" evidence="1">
    <location>
        <begin position="1"/>
        <end position="21"/>
    </location>
</feature>
<accession>A0ABW5RID5</accession>
<sequence>MQKRVRAFAAAAVVTATLMLAACNVAPPTGGPSGPDETSTVETHPVPTSVSCATIESELAYANKLVTSASKGFGEDPYAALDKIRDAIKYIEQLREAATDVRLEDALNDIAFESRELADTLERVMREGTLLTAFHDIADSADRVEEGFNTLLDYCRF</sequence>
<comment type="caution">
    <text evidence="2">The sequence shown here is derived from an EMBL/GenBank/DDBJ whole genome shotgun (WGS) entry which is preliminary data.</text>
</comment>
<evidence type="ECO:0000313" key="3">
    <source>
        <dbReference type="Proteomes" id="UP001597453"/>
    </source>
</evidence>
<name>A0ABW5RID5_9MICO</name>
<evidence type="ECO:0000256" key="1">
    <source>
        <dbReference type="SAM" id="SignalP"/>
    </source>
</evidence>
<dbReference type="PROSITE" id="PS51257">
    <property type="entry name" value="PROKAR_LIPOPROTEIN"/>
    <property type="match status" value="1"/>
</dbReference>
<dbReference type="RefSeq" id="WP_066056264.1">
    <property type="nucleotide sequence ID" value="NZ_JBHUNF010000003.1"/>
</dbReference>
<evidence type="ECO:0000313" key="2">
    <source>
        <dbReference type="EMBL" id="MFD2674860.1"/>
    </source>
</evidence>
<dbReference type="Proteomes" id="UP001597453">
    <property type="component" value="Unassembled WGS sequence"/>
</dbReference>
<evidence type="ECO:0008006" key="4">
    <source>
        <dbReference type="Google" id="ProtNLM"/>
    </source>
</evidence>
<keyword evidence="1" id="KW-0732">Signal</keyword>
<protein>
    <recommendedName>
        <fullName evidence="4">Lipoprotein</fullName>
    </recommendedName>
</protein>
<proteinExistence type="predicted"/>
<gene>
    <name evidence="2" type="ORF">ACFSUQ_06050</name>
</gene>